<dbReference type="WBParaSite" id="EVEC_0000396801-mRNA-1">
    <property type="protein sequence ID" value="EVEC_0000396801-mRNA-1"/>
    <property type="gene ID" value="EVEC_0000396801"/>
</dbReference>
<dbReference type="PANTHER" id="PTHR46705">
    <property type="entry name" value="PROTEIN CBG09805"/>
    <property type="match status" value="1"/>
</dbReference>
<sequence>MEGMVLTAMKISQSYTPIRFFQSPDQEFYECCKERGLPPSCLDKCSYSSYSGKALRDMFLRTDTCPVRAANDLHLCATRGRDHRMCCYKNGVTSTIAGDKCLLFCQKPPENQTELDLSYLPCYDQFEVMRQCFWSDAVKVYKKNFDSMSRAMYRKTLQRYTDF</sequence>
<name>A0A0N4V1W7_ENTVE</name>
<dbReference type="EMBL" id="UXUI01007656">
    <property type="protein sequence ID" value="VDD88533.1"/>
    <property type="molecule type" value="Genomic_DNA"/>
</dbReference>
<dbReference type="Pfam" id="PF01682">
    <property type="entry name" value="DB"/>
    <property type="match status" value="1"/>
</dbReference>
<evidence type="ECO:0000313" key="3">
    <source>
        <dbReference type="Proteomes" id="UP000274131"/>
    </source>
</evidence>
<dbReference type="OrthoDB" id="5843172at2759"/>
<evidence type="ECO:0000313" key="2">
    <source>
        <dbReference type="EMBL" id="VDD88533.1"/>
    </source>
</evidence>
<accession>A0A0N4V1W7</accession>
<organism evidence="4">
    <name type="scientific">Enterobius vermicularis</name>
    <name type="common">Human pinworm</name>
    <dbReference type="NCBI Taxonomy" id="51028"/>
    <lineage>
        <taxon>Eukaryota</taxon>
        <taxon>Metazoa</taxon>
        <taxon>Ecdysozoa</taxon>
        <taxon>Nematoda</taxon>
        <taxon>Chromadorea</taxon>
        <taxon>Rhabditida</taxon>
        <taxon>Spirurina</taxon>
        <taxon>Oxyuridomorpha</taxon>
        <taxon>Oxyuroidea</taxon>
        <taxon>Oxyuridae</taxon>
        <taxon>Enterobius</taxon>
    </lineage>
</organism>
<gene>
    <name evidence="2" type="ORF">EVEC_LOCUS3676</name>
</gene>
<proteinExistence type="predicted"/>
<dbReference type="Proteomes" id="UP000274131">
    <property type="component" value="Unassembled WGS sequence"/>
</dbReference>
<dbReference type="AlphaFoldDB" id="A0A0N4V1W7"/>
<evidence type="ECO:0000313" key="4">
    <source>
        <dbReference type="WBParaSite" id="EVEC_0000396801-mRNA-1"/>
    </source>
</evidence>
<reference evidence="2 3" key="2">
    <citation type="submission" date="2018-10" db="EMBL/GenBank/DDBJ databases">
        <authorList>
            <consortium name="Pathogen Informatics"/>
        </authorList>
    </citation>
    <scope>NUCLEOTIDE SEQUENCE [LARGE SCALE GENOMIC DNA]</scope>
</reference>
<evidence type="ECO:0000259" key="1">
    <source>
        <dbReference type="Pfam" id="PF01682"/>
    </source>
</evidence>
<protein>
    <submittedName>
        <fullName evidence="4">DB domain-containing protein</fullName>
    </submittedName>
</protein>
<dbReference type="STRING" id="51028.A0A0N4V1W7"/>
<keyword evidence="3" id="KW-1185">Reference proteome</keyword>
<dbReference type="InterPro" id="IPR002602">
    <property type="entry name" value="DB"/>
</dbReference>
<reference evidence="4" key="1">
    <citation type="submission" date="2017-02" db="UniProtKB">
        <authorList>
            <consortium name="WormBaseParasite"/>
        </authorList>
    </citation>
    <scope>IDENTIFICATION</scope>
</reference>
<feature type="domain" description="Domain of unknown function DB" evidence="1">
    <location>
        <begin position="31"/>
        <end position="133"/>
    </location>
</feature>
<dbReference type="PANTHER" id="PTHR46705:SF2">
    <property type="entry name" value="DOMAIN OF UNKNOWN FUNCTION DB DOMAIN-CONTAINING PROTEIN"/>
    <property type="match status" value="1"/>
</dbReference>